<dbReference type="AlphaFoldDB" id="A0A9W9NV53"/>
<sequence length="102" mass="11390">MHEIETRDQTVSSVDVVPSRLQSFRCMLPASIHAFTSSHSVFLISFVLLILDIILSGAHCNPHLNQVPTLGLARCSVIIARPERRRFVTSTKPSLLQLDICH</sequence>
<reference evidence="2" key="1">
    <citation type="submission" date="2022-11" db="EMBL/GenBank/DDBJ databases">
        <authorList>
            <person name="Petersen C."/>
        </authorList>
    </citation>
    <scope>NUCLEOTIDE SEQUENCE</scope>
    <source>
        <strain evidence="2">IBT 19713</strain>
    </source>
</reference>
<evidence type="ECO:0000256" key="1">
    <source>
        <dbReference type="SAM" id="Phobius"/>
    </source>
</evidence>
<keyword evidence="1" id="KW-0472">Membrane</keyword>
<gene>
    <name evidence="2" type="ORF">N7468_006489</name>
</gene>
<keyword evidence="1" id="KW-0812">Transmembrane</keyword>
<keyword evidence="1" id="KW-1133">Transmembrane helix</keyword>
<accession>A0A9W9NV53</accession>
<dbReference type="RefSeq" id="XP_058328675.1">
    <property type="nucleotide sequence ID" value="XM_058475785.1"/>
</dbReference>
<evidence type="ECO:0000313" key="2">
    <source>
        <dbReference type="EMBL" id="KAJ5225264.1"/>
    </source>
</evidence>
<protein>
    <submittedName>
        <fullName evidence="2">Uncharacterized protein</fullName>
    </submittedName>
</protein>
<dbReference type="EMBL" id="JAPQKS010000005">
    <property type="protein sequence ID" value="KAJ5225264.1"/>
    <property type="molecule type" value="Genomic_DNA"/>
</dbReference>
<name>A0A9W9NV53_9EURO</name>
<feature type="transmembrane region" description="Helical" evidence="1">
    <location>
        <begin position="32"/>
        <end position="55"/>
    </location>
</feature>
<organism evidence="2 3">
    <name type="scientific">Penicillium chermesinum</name>
    <dbReference type="NCBI Taxonomy" id="63820"/>
    <lineage>
        <taxon>Eukaryota</taxon>
        <taxon>Fungi</taxon>
        <taxon>Dikarya</taxon>
        <taxon>Ascomycota</taxon>
        <taxon>Pezizomycotina</taxon>
        <taxon>Eurotiomycetes</taxon>
        <taxon>Eurotiomycetidae</taxon>
        <taxon>Eurotiales</taxon>
        <taxon>Aspergillaceae</taxon>
        <taxon>Penicillium</taxon>
    </lineage>
</organism>
<evidence type="ECO:0000313" key="3">
    <source>
        <dbReference type="Proteomes" id="UP001150941"/>
    </source>
</evidence>
<reference evidence="2" key="2">
    <citation type="journal article" date="2023" name="IMA Fungus">
        <title>Comparative genomic study of the Penicillium genus elucidates a diverse pangenome and 15 lateral gene transfer events.</title>
        <authorList>
            <person name="Petersen C."/>
            <person name="Sorensen T."/>
            <person name="Nielsen M.R."/>
            <person name="Sondergaard T.E."/>
            <person name="Sorensen J.L."/>
            <person name="Fitzpatrick D.A."/>
            <person name="Frisvad J.C."/>
            <person name="Nielsen K.L."/>
        </authorList>
    </citation>
    <scope>NUCLEOTIDE SEQUENCE</scope>
    <source>
        <strain evidence="2">IBT 19713</strain>
    </source>
</reference>
<comment type="caution">
    <text evidence="2">The sequence shown here is derived from an EMBL/GenBank/DDBJ whole genome shotgun (WGS) entry which is preliminary data.</text>
</comment>
<proteinExistence type="predicted"/>
<dbReference type="Proteomes" id="UP001150941">
    <property type="component" value="Unassembled WGS sequence"/>
</dbReference>
<dbReference type="GeneID" id="83203088"/>
<keyword evidence="3" id="KW-1185">Reference proteome</keyword>